<keyword evidence="6 11" id="KW-0732">Signal</keyword>
<dbReference type="AlphaFoldDB" id="A0A261VGZ3"/>
<evidence type="ECO:0000256" key="8">
    <source>
        <dbReference type="ARBA" id="ARBA00023114"/>
    </source>
</evidence>
<gene>
    <name evidence="13" type="ORF">CAL24_21170</name>
</gene>
<dbReference type="InterPro" id="IPR033900">
    <property type="entry name" value="Gram_neg_porin_domain"/>
</dbReference>
<reference evidence="14" key="1">
    <citation type="submission" date="2017-05" db="EMBL/GenBank/DDBJ databases">
        <title>Complete and WGS of Bordetella genogroups.</title>
        <authorList>
            <person name="Spilker T."/>
            <person name="Lipuma J."/>
        </authorList>
    </citation>
    <scope>NUCLEOTIDE SEQUENCE [LARGE SCALE GENOMIC DNA]</scope>
    <source>
        <strain evidence="14">AU8256</strain>
    </source>
</reference>
<dbReference type="InterPro" id="IPR050298">
    <property type="entry name" value="Gram-neg_bact_OMP"/>
</dbReference>
<dbReference type="SUPFAM" id="SSF56935">
    <property type="entry name" value="Porins"/>
    <property type="match status" value="1"/>
</dbReference>
<keyword evidence="8" id="KW-0626">Porin</keyword>
<organism evidence="13 14">
    <name type="scientific">Bordetella genomosp. 2</name>
    <dbReference type="NCBI Taxonomy" id="1983456"/>
    <lineage>
        <taxon>Bacteria</taxon>
        <taxon>Pseudomonadati</taxon>
        <taxon>Pseudomonadota</taxon>
        <taxon>Betaproteobacteria</taxon>
        <taxon>Burkholderiales</taxon>
        <taxon>Alcaligenaceae</taxon>
        <taxon>Bordetella</taxon>
    </lineage>
</organism>
<keyword evidence="7" id="KW-0406">Ion transport</keyword>
<dbReference type="Pfam" id="PF13609">
    <property type="entry name" value="Porin_4"/>
    <property type="match status" value="1"/>
</dbReference>
<feature type="signal peptide" evidence="11">
    <location>
        <begin position="1"/>
        <end position="20"/>
    </location>
</feature>
<dbReference type="CDD" id="cd00342">
    <property type="entry name" value="gram_neg_porins"/>
    <property type="match status" value="1"/>
</dbReference>
<dbReference type="GO" id="GO:0034220">
    <property type="term" value="P:monoatomic ion transmembrane transport"/>
    <property type="evidence" value="ECO:0007669"/>
    <property type="project" value="InterPro"/>
</dbReference>
<dbReference type="EMBL" id="NEVT01000008">
    <property type="protein sequence ID" value="OZI72782.1"/>
    <property type="molecule type" value="Genomic_DNA"/>
</dbReference>
<evidence type="ECO:0000256" key="1">
    <source>
        <dbReference type="ARBA" id="ARBA00004571"/>
    </source>
</evidence>
<keyword evidence="10" id="KW-0998">Cell outer membrane</keyword>
<evidence type="ECO:0000256" key="4">
    <source>
        <dbReference type="ARBA" id="ARBA00022452"/>
    </source>
</evidence>
<dbReference type="GO" id="GO:0009279">
    <property type="term" value="C:cell outer membrane"/>
    <property type="evidence" value="ECO:0007669"/>
    <property type="project" value="UniProtKB-SubCell"/>
</dbReference>
<name>A0A261VGZ3_9BORD</name>
<comment type="subunit">
    <text evidence="2">Homotrimer.</text>
</comment>
<dbReference type="GO" id="GO:0015288">
    <property type="term" value="F:porin activity"/>
    <property type="evidence" value="ECO:0007669"/>
    <property type="project" value="UniProtKB-KW"/>
</dbReference>
<keyword evidence="5" id="KW-0812">Transmembrane</keyword>
<evidence type="ECO:0000256" key="6">
    <source>
        <dbReference type="ARBA" id="ARBA00022729"/>
    </source>
</evidence>
<accession>A0A261VGZ3</accession>
<evidence type="ECO:0000256" key="2">
    <source>
        <dbReference type="ARBA" id="ARBA00011233"/>
    </source>
</evidence>
<evidence type="ECO:0000256" key="9">
    <source>
        <dbReference type="ARBA" id="ARBA00023136"/>
    </source>
</evidence>
<feature type="chain" id="PRO_5012198871" evidence="11">
    <location>
        <begin position="21"/>
        <end position="355"/>
    </location>
</feature>
<evidence type="ECO:0000259" key="12">
    <source>
        <dbReference type="Pfam" id="PF13609"/>
    </source>
</evidence>
<dbReference type="PRINTS" id="PR00184">
    <property type="entry name" value="NEISSPPORIN"/>
</dbReference>
<dbReference type="Gene3D" id="2.40.160.10">
    <property type="entry name" value="Porin"/>
    <property type="match status" value="1"/>
</dbReference>
<feature type="domain" description="Porin" evidence="12">
    <location>
        <begin position="7"/>
        <end position="334"/>
    </location>
</feature>
<dbReference type="GO" id="GO:0046930">
    <property type="term" value="C:pore complex"/>
    <property type="evidence" value="ECO:0007669"/>
    <property type="project" value="UniProtKB-KW"/>
</dbReference>
<dbReference type="PANTHER" id="PTHR34501:SF9">
    <property type="entry name" value="MAJOR OUTER MEMBRANE PROTEIN P.IA"/>
    <property type="match status" value="1"/>
</dbReference>
<evidence type="ECO:0000256" key="7">
    <source>
        <dbReference type="ARBA" id="ARBA00023065"/>
    </source>
</evidence>
<dbReference type="InterPro" id="IPR002299">
    <property type="entry name" value="Porin_Neis"/>
</dbReference>
<comment type="caution">
    <text evidence="13">The sequence shown here is derived from an EMBL/GenBank/DDBJ whole genome shotgun (WGS) entry which is preliminary data.</text>
</comment>
<comment type="subcellular location">
    <subcellularLocation>
        <location evidence="1">Cell outer membrane</location>
        <topology evidence="1">Multi-pass membrane protein</topology>
    </subcellularLocation>
</comment>
<dbReference type="RefSeq" id="WP_094807824.1">
    <property type="nucleotide sequence ID" value="NZ_NEVT01000008.1"/>
</dbReference>
<dbReference type="InterPro" id="IPR001702">
    <property type="entry name" value="Porin_Gram-ve"/>
</dbReference>
<evidence type="ECO:0000256" key="11">
    <source>
        <dbReference type="SAM" id="SignalP"/>
    </source>
</evidence>
<keyword evidence="14" id="KW-1185">Reference proteome</keyword>
<proteinExistence type="predicted"/>
<evidence type="ECO:0000313" key="13">
    <source>
        <dbReference type="EMBL" id="OZI72782.1"/>
    </source>
</evidence>
<keyword evidence="4" id="KW-1134">Transmembrane beta strand</keyword>
<keyword evidence="3" id="KW-0813">Transport</keyword>
<dbReference type="InterPro" id="IPR023614">
    <property type="entry name" value="Porin_dom_sf"/>
</dbReference>
<dbReference type="PRINTS" id="PR00182">
    <property type="entry name" value="ECOLNEIPORIN"/>
</dbReference>
<dbReference type="Proteomes" id="UP000215633">
    <property type="component" value="Unassembled WGS sequence"/>
</dbReference>
<dbReference type="PANTHER" id="PTHR34501">
    <property type="entry name" value="PROTEIN YDDL-RELATED"/>
    <property type="match status" value="1"/>
</dbReference>
<protein>
    <submittedName>
        <fullName evidence="13">Porin</fullName>
    </submittedName>
</protein>
<sequence length="355" mass="38483">MKKTLLAVALAAGFAGAAQAETSVTLYGLIDAGLGYNRIKLHDAKQSRFGAVDGVNSGSRFGLRGTEDLGDGLKAVFQLEGGFSPNTGNHAQNNRMFGRQATIGLESDAWGRLDFGRQTNLASKYFTPIDPFGLSYETANLGTAFGSANTMRLDNMVMYQTPSFSGLQLGVAYSFNASGEGNFRTSDNNRVITVGAQYANGPLTVALSYDRMNPESSIDTDARIQQYNIGAAYDFEVVKVSAAFGQTRDGWFVSTDARGLPVPDFVLADGSRVNSYMLGATVPLGAHKVFASWQRADPKDDHLGDDASMDVYSLGYTYDLSKRTNLYAYVSYADDYLFVQDLRSTAVAFGLRHRF</sequence>
<evidence type="ECO:0000313" key="14">
    <source>
        <dbReference type="Proteomes" id="UP000215633"/>
    </source>
</evidence>
<keyword evidence="9" id="KW-0472">Membrane</keyword>
<evidence type="ECO:0000256" key="3">
    <source>
        <dbReference type="ARBA" id="ARBA00022448"/>
    </source>
</evidence>
<evidence type="ECO:0000256" key="5">
    <source>
        <dbReference type="ARBA" id="ARBA00022692"/>
    </source>
</evidence>
<evidence type="ECO:0000256" key="10">
    <source>
        <dbReference type="ARBA" id="ARBA00023237"/>
    </source>
</evidence>